<reference evidence="2" key="1">
    <citation type="submission" date="2023-06" db="EMBL/GenBank/DDBJ databases">
        <authorList>
            <consortium name="Lawrence Berkeley National Laboratory"/>
            <person name="Ahrendt S."/>
            <person name="Sahu N."/>
            <person name="Indic B."/>
            <person name="Wong-Bajracharya J."/>
            <person name="Merenyi Z."/>
            <person name="Ke H.-M."/>
            <person name="Monk M."/>
            <person name="Kocsube S."/>
            <person name="Drula E."/>
            <person name="Lipzen A."/>
            <person name="Balint B."/>
            <person name="Henrissat B."/>
            <person name="Andreopoulos B."/>
            <person name="Martin F.M."/>
            <person name="Harder C.B."/>
            <person name="Rigling D."/>
            <person name="Ford K.L."/>
            <person name="Foster G.D."/>
            <person name="Pangilinan J."/>
            <person name="Papanicolaou A."/>
            <person name="Barry K."/>
            <person name="LaButti K."/>
            <person name="Viragh M."/>
            <person name="Koriabine M."/>
            <person name="Yan M."/>
            <person name="Riley R."/>
            <person name="Champramary S."/>
            <person name="Plett K.L."/>
            <person name="Tsai I.J."/>
            <person name="Slot J."/>
            <person name="Sipos G."/>
            <person name="Plett J."/>
            <person name="Nagy L.G."/>
            <person name="Grigoriev I.V."/>
        </authorList>
    </citation>
    <scope>NUCLEOTIDE SEQUENCE</scope>
    <source>
        <strain evidence="2">FPL87.14</strain>
    </source>
</reference>
<dbReference type="Proteomes" id="UP001175226">
    <property type="component" value="Unassembled WGS sequence"/>
</dbReference>
<name>A0AA39J2M8_9AGAR</name>
<protein>
    <submittedName>
        <fullName evidence="2">Uncharacterized protein</fullName>
    </submittedName>
</protein>
<keyword evidence="3" id="KW-1185">Reference proteome</keyword>
<dbReference type="AlphaFoldDB" id="A0AA39J2M8"/>
<dbReference type="EMBL" id="JAUEPT010000067">
    <property type="protein sequence ID" value="KAK0434963.1"/>
    <property type="molecule type" value="Genomic_DNA"/>
</dbReference>
<evidence type="ECO:0000313" key="3">
    <source>
        <dbReference type="Proteomes" id="UP001175226"/>
    </source>
</evidence>
<accession>A0AA39J2M8</accession>
<gene>
    <name evidence="2" type="ORF">EV421DRAFT_1272301</name>
</gene>
<feature type="region of interest" description="Disordered" evidence="1">
    <location>
        <begin position="103"/>
        <end position="124"/>
    </location>
</feature>
<evidence type="ECO:0000313" key="2">
    <source>
        <dbReference type="EMBL" id="KAK0434963.1"/>
    </source>
</evidence>
<proteinExistence type="predicted"/>
<organism evidence="2 3">
    <name type="scientific">Armillaria borealis</name>
    <dbReference type="NCBI Taxonomy" id="47425"/>
    <lineage>
        <taxon>Eukaryota</taxon>
        <taxon>Fungi</taxon>
        <taxon>Dikarya</taxon>
        <taxon>Basidiomycota</taxon>
        <taxon>Agaricomycotina</taxon>
        <taxon>Agaricomycetes</taxon>
        <taxon>Agaricomycetidae</taxon>
        <taxon>Agaricales</taxon>
        <taxon>Marasmiineae</taxon>
        <taxon>Physalacriaceae</taxon>
        <taxon>Armillaria</taxon>
    </lineage>
</organism>
<evidence type="ECO:0000256" key="1">
    <source>
        <dbReference type="SAM" id="MobiDB-lite"/>
    </source>
</evidence>
<sequence length="192" mass="21290">MPLAILRGRVYRPTRCAPNLDKISRIAHSVSPHALKQTSNPLDYGASSEESPRLYSTYWHPAVSGSTGEYDRLSAPSARPAQIGSHRRSVGYAISCRKSRSIEAPSSRTLNHENQEAGTRYTGPTKYGDQFASQMVCKGATKAFQRPSPLGLRTESTREDKVRCVGLHSIYIWRHARVNKTSNATTFNGVRL</sequence>
<comment type="caution">
    <text evidence="2">The sequence shown here is derived from an EMBL/GenBank/DDBJ whole genome shotgun (WGS) entry which is preliminary data.</text>
</comment>